<name>A0A6L9MCL4_9HYPH</name>
<dbReference type="AlphaFoldDB" id="A0A6L9MCL4"/>
<sequence length="111" mass="11897">MFSTLARSLAVAATLTIGAMATAAPAAADSFRFGVTIGNAPVHHVRDHRPHRPALCAPGQALRKAERMGVRRAHVRNVNRRAVVVAGRSRGDHTLVRFALAPGCPVISFRR</sequence>
<organism evidence="2 3">
    <name type="scientific">Aurantimonas aggregata</name>
    <dbReference type="NCBI Taxonomy" id="2047720"/>
    <lineage>
        <taxon>Bacteria</taxon>
        <taxon>Pseudomonadati</taxon>
        <taxon>Pseudomonadota</taxon>
        <taxon>Alphaproteobacteria</taxon>
        <taxon>Hyphomicrobiales</taxon>
        <taxon>Aurantimonadaceae</taxon>
        <taxon>Aurantimonas</taxon>
    </lineage>
</organism>
<feature type="signal peptide" evidence="1">
    <location>
        <begin position="1"/>
        <end position="23"/>
    </location>
</feature>
<evidence type="ECO:0000313" key="3">
    <source>
        <dbReference type="Proteomes" id="UP000476332"/>
    </source>
</evidence>
<reference evidence="2 3" key="1">
    <citation type="submission" date="2020-01" db="EMBL/GenBank/DDBJ databases">
        <title>Genomes of bacteria type strains.</title>
        <authorList>
            <person name="Chen J."/>
            <person name="Zhu S."/>
            <person name="Chen J."/>
        </authorList>
    </citation>
    <scope>NUCLEOTIDE SEQUENCE [LARGE SCALE GENOMIC DNA]</scope>
    <source>
        <strain evidence="2 3">KCTC 52919</strain>
    </source>
</reference>
<comment type="caution">
    <text evidence="2">The sequence shown here is derived from an EMBL/GenBank/DDBJ whole genome shotgun (WGS) entry which is preliminary data.</text>
</comment>
<proteinExistence type="predicted"/>
<accession>A0A6L9MCL4</accession>
<keyword evidence="3" id="KW-1185">Reference proteome</keyword>
<keyword evidence="1" id="KW-0732">Signal</keyword>
<evidence type="ECO:0000256" key="1">
    <source>
        <dbReference type="SAM" id="SignalP"/>
    </source>
</evidence>
<dbReference type="Proteomes" id="UP000476332">
    <property type="component" value="Unassembled WGS sequence"/>
</dbReference>
<feature type="chain" id="PRO_5026813860" description="Antifreeze protein" evidence="1">
    <location>
        <begin position="24"/>
        <end position="111"/>
    </location>
</feature>
<gene>
    <name evidence="2" type="ORF">GTW51_01750</name>
</gene>
<dbReference type="EMBL" id="JAAAMJ010000001">
    <property type="protein sequence ID" value="NDV85416.1"/>
    <property type="molecule type" value="Genomic_DNA"/>
</dbReference>
<protein>
    <recommendedName>
        <fullName evidence="4">Antifreeze protein</fullName>
    </recommendedName>
</protein>
<evidence type="ECO:0008006" key="4">
    <source>
        <dbReference type="Google" id="ProtNLM"/>
    </source>
</evidence>
<evidence type="ECO:0000313" key="2">
    <source>
        <dbReference type="EMBL" id="NDV85416.1"/>
    </source>
</evidence>
<dbReference type="RefSeq" id="WP_163042147.1">
    <property type="nucleotide sequence ID" value="NZ_JAAAMJ010000001.1"/>
</dbReference>